<reference evidence="1 2" key="1">
    <citation type="submission" date="2020-08" db="EMBL/GenBank/DDBJ databases">
        <title>Genomic Encyclopedia of Type Strains, Phase IV (KMG-IV): sequencing the most valuable type-strain genomes for metagenomic binning, comparative biology and taxonomic classification.</title>
        <authorList>
            <person name="Goeker M."/>
        </authorList>
    </citation>
    <scope>NUCLEOTIDE SEQUENCE [LARGE SCALE GENOMIC DNA]</scope>
    <source>
        <strain evidence="1 2">DSM 21793</strain>
    </source>
</reference>
<gene>
    <name evidence="1" type="ORF">GGQ61_002176</name>
</gene>
<evidence type="ECO:0000313" key="2">
    <source>
        <dbReference type="Proteomes" id="UP000530564"/>
    </source>
</evidence>
<dbReference type="AlphaFoldDB" id="A0A840A0G7"/>
<comment type="caution">
    <text evidence="1">The sequence shown here is derived from an EMBL/GenBank/DDBJ whole genome shotgun (WGS) entry which is preliminary data.</text>
</comment>
<dbReference type="RefSeq" id="WP_183772312.1">
    <property type="nucleotide sequence ID" value="NZ_JACIDK010000002.1"/>
</dbReference>
<accession>A0A840A0G7</accession>
<proteinExistence type="predicted"/>
<organism evidence="1 2">
    <name type="scientific">Phenylobacterium haematophilum</name>
    <dbReference type="NCBI Taxonomy" id="98513"/>
    <lineage>
        <taxon>Bacteria</taxon>
        <taxon>Pseudomonadati</taxon>
        <taxon>Pseudomonadota</taxon>
        <taxon>Alphaproteobacteria</taxon>
        <taxon>Caulobacterales</taxon>
        <taxon>Caulobacteraceae</taxon>
        <taxon>Phenylobacterium</taxon>
    </lineage>
</organism>
<dbReference type="EMBL" id="JACIDK010000002">
    <property type="protein sequence ID" value="MBB3891459.1"/>
    <property type="molecule type" value="Genomic_DNA"/>
</dbReference>
<dbReference type="Proteomes" id="UP000530564">
    <property type="component" value="Unassembled WGS sequence"/>
</dbReference>
<name>A0A840A0G7_9CAUL</name>
<evidence type="ECO:0000313" key="1">
    <source>
        <dbReference type="EMBL" id="MBB3891459.1"/>
    </source>
</evidence>
<protein>
    <submittedName>
        <fullName evidence="1">Uncharacterized protein</fullName>
    </submittedName>
</protein>
<keyword evidence="2" id="KW-1185">Reference proteome</keyword>
<sequence length="203" mass="22586">MVLALVASPSPACLASAAMIFDSVPWKAQLAKDAAEIDASAAKRPSAKRSLLIERNVFVGAYAIRKLDESFRLSSAFLDEPITVKHYPVIRSGYSPIRHPDFERFFAMEQPQARSLTRRRLLNVLIHSAVFVEVLGPRGRCQGVLVASDRTVRHGLYEVELPDLTNLMRLVAAEFPTVMTIRTAEDGTWTVWTGHDPPTLQDD</sequence>